<dbReference type="Proteomes" id="UP000186817">
    <property type="component" value="Unassembled WGS sequence"/>
</dbReference>
<name>A0A1Q9EVF0_SYMMI</name>
<evidence type="ECO:0000313" key="2">
    <source>
        <dbReference type="Proteomes" id="UP000186817"/>
    </source>
</evidence>
<evidence type="ECO:0000313" key="1">
    <source>
        <dbReference type="EMBL" id="OLQ11389.1"/>
    </source>
</evidence>
<protein>
    <submittedName>
        <fullName evidence="1">Uncharacterized protein</fullName>
    </submittedName>
</protein>
<accession>A0A1Q9EVF0</accession>
<comment type="caution">
    <text evidence="1">The sequence shown here is derived from an EMBL/GenBank/DDBJ whole genome shotgun (WGS) entry which is preliminary data.</text>
</comment>
<reference evidence="1 2" key="1">
    <citation type="submission" date="2016-02" db="EMBL/GenBank/DDBJ databases">
        <title>Genome analysis of coral dinoflagellate symbionts highlights evolutionary adaptations to a symbiotic lifestyle.</title>
        <authorList>
            <person name="Aranda M."/>
            <person name="Li Y."/>
            <person name="Liew Y.J."/>
            <person name="Baumgarten S."/>
            <person name="Simakov O."/>
            <person name="Wilson M."/>
            <person name="Piel J."/>
            <person name="Ashoor H."/>
            <person name="Bougouffa S."/>
            <person name="Bajic V.B."/>
            <person name="Ryu T."/>
            <person name="Ravasi T."/>
            <person name="Bayer T."/>
            <person name="Micklem G."/>
            <person name="Kim H."/>
            <person name="Bhak J."/>
            <person name="Lajeunesse T.C."/>
            <person name="Voolstra C.R."/>
        </authorList>
    </citation>
    <scope>NUCLEOTIDE SEQUENCE [LARGE SCALE GENOMIC DNA]</scope>
    <source>
        <strain evidence="1 2">CCMP2467</strain>
    </source>
</reference>
<dbReference type="OMA" id="TREYILY"/>
<organism evidence="1 2">
    <name type="scientific">Symbiodinium microadriaticum</name>
    <name type="common">Dinoflagellate</name>
    <name type="synonym">Zooxanthella microadriatica</name>
    <dbReference type="NCBI Taxonomy" id="2951"/>
    <lineage>
        <taxon>Eukaryota</taxon>
        <taxon>Sar</taxon>
        <taxon>Alveolata</taxon>
        <taxon>Dinophyceae</taxon>
        <taxon>Suessiales</taxon>
        <taxon>Symbiodiniaceae</taxon>
        <taxon>Symbiodinium</taxon>
    </lineage>
</organism>
<proteinExistence type="predicted"/>
<keyword evidence="2" id="KW-1185">Reference proteome</keyword>
<dbReference type="OrthoDB" id="406307at2759"/>
<dbReference type="EMBL" id="LSRX01000059">
    <property type="protein sequence ID" value="OLQ11389.1"/>
    <property type="molecule type" value="Genomic_DNA"/>
</dbReference>
<dbReference type="AlphaFoldDB" id="A0A1Q9EVF0"/>
<gene>
    <name evidence="1" type="ORF">AK812_SmicGene4784</name>
</gene>
<sequence>MAGGPEFQDYAQLAFWLGCGPLAKLLVILSERAAHSDPLAEPRTADAEVRAVPRITREYILYFDVWRSICVALVVITHSNEAYAEWNVFAVQLWVLPYLELISGTLCAVSKRGVLDYAAKLMLYTSLGCLMNLLACLARGSPRWWEDATMNVAFQLGFTFQLALFGLLITPLRWQLSEPEKASSRARWNVGIFGTLALCLLLAIMTEALLNESERGLKEATDYVIIPVTECLLHILMLCVLAEYLPMSWKGFMGHASWLFLYSTRLCRRQPRPLGPELHLGELFFWAFTAKLVPMFGQEAIGRLMTKLWPFLLVCCGLLLRPGIFGRKDQYPWDSWYDRGRMYLGELIACMAFLTIPVANLPDKLAFPQSWQRHMVWLNWWSLLAFMSHKAFYILVDGIWPWYCMVLTVYAAAFPCFLVWRPRDVEEASGRAEERGSWTGSPRAVELVQASASFSSAS</sequence>